<sequence length="82" mass="9572">MSKKISHLPDGNIRLEKAMARFWKSEEIPFPYAFHLYLTAMSFNQRGEKLSENRMAWMRERHGEGAKTLRAATRTAFAAVER</sequence>
<reference evidence="1" key="2">
    <citation type="submission" date="2021-04" db="EMBL/GenBank/DDBJ databases">
        <authorList>
            <person name="Gilroy R."/>
        </authorList>
    </citation>
    <scope>NUCLEOTIDE SEQUENCE</scope>
    <source>
        <strain evidence="1">CHK186-16707</strain>
    </source>
</reference>
<proteinExistence type="predicted"/>
<comment type="caution">
    <text evidence="1">The sequence shown here is derived from an EMBL/GenBank/DDBJ whole genome shotgun (WGS) entry which is preliminary data.</text>
</comment>
<accession>A0A9D2HFE4</accession>
<dbReference type="EMBL" id="DXAN01000026">
    <property type="protein sequence ID" value="HJA09171.1"/>
    <property type="molecule type" value="Genomic_DNA"/>
</dbReference>
<evidence type="ECO:0000313" key="2">
    <source>
        <dbReference type="Proteomes" id="UP000824225"/>
    </source>
</evidence>
<reference evidence="1" key="1">
    <citation type="journal article" date="2021" name="PeerJ">
        <title>Extensive microbial diversity within the chicken gut microbiome revealed by metagenomics and culture.</title>
        <authorList>
            <person name="Gilroy R."/>
            <person name="Ravi A."/>
            <person name="Getino M."/>
            <person name="Pursley I."/>
            <person name="Horton D.L."/>
            <person name="Alikhan N.F."/>
            <person name="Baker D."/>
            <person name="Gharbi K."/>
            <person name="Hall N."/>
            <person name="Watson M."/>
            <person name="Adriaenssens E.M."/>
            <person name="Foster-Nyarko E."/>
            <person name="Jarju S."/>
            <person name="Secka A."/>
            <person name="Antonio M."/>
            <person name="Oren A."/>
            <person name="Chaudhuri R.R."/>
            <person name="La Ragione R."/>
            <person name="Hildebrand F."/>
            <person name="Pallen M.J."/>
        </authorList>
    </citation>
    <scope>NUCLEOTIDE SEQUENCE</scope>
    <source>
        <strain evidence="1">CHK186-16707</strain>
    </source>
</reference>
<name>A0A9D2HFE4_9BACT</name>
<evidence type="ECO:0000313" key="1">
    <source>
        <dbReference type="EMBL" id="HJA09171.1"/>
    </source>
</evidence>
<organism evidence="1 2">
    <name type="scientific">Candidatus Mailhella merdigallinarum</name>
    <dbReference type="NCBI Taxonomy" id="2838658"/>
    <lineage>
        <taxon>Bacteria</taxon>
        <taxon>Pseudomonadati</taxon>
        <taxon>Thermodesulfobacteriota</taxon>
        <taxon>Desulfovibrionia</taxon>
        <taxon>Desulfovibrionales</taxon>
        <taxon>Desulfovibrionaceae</taxon>
        <taxon>Mailhella</taxon>
    </lineage>
</organism>
<protein>
    <submittedName>
        <fullName evidence="1">Uncharacterized protein</fullName>
    </submittedName>
</protein>
<dbReference type="Proteomes" id="UP000824225">
    <property type="component" value="Unassembled WGS sequence"/>
</dbReference>
<gene>
    <name evidence="1" type="ORF">H9962_08295</name>
</gene>
<dbReference type="AlphaFoldDB" id="A0A9D2HFE4"/>